<dbReference type="EMBL" id="POSM01000015">
    <property type="protein sequence ID" value="PNI00434.1"/>
    <property type="molecule type" value="Genomic_DNA"/>
</dbReference>
<name>A0ABX4W9D1_VIBDI</name>
<reference evidence="2 3" key="1">
    <citation type="submission" date="2018-01" db="EMBL/GenBank/DDBJ databases">
        <title>Draft genome sequences of six Vibrio diazotrophicus strains isolated from deep-sea sediments of the Baltic Sea.</title>
        <authorList>
            <person name="Castillo D."/>
            <person name="Vandieken V."/>
            <person name="Chiang O."/>
            <person name="Middelboe M."/>
        </authorList>
    </citation>
    <scope>NUCLEOTIDE SEQUENCE [LARGE SCALE GENOMIC DNA]</scope>
    <source>
        <strain evidence="2 3">65.10M</strain>
    </source>
</reference>
<dbReference type="InterPro" id="IPR014833">
    <property type="entry name" value="TnsA_N"/>
</dbReference>
<dbReference type="InterPro" id="IPR011856">
    <property type="entry name" value="tRNA_endonuc-like_dom_sf"/>
</dbReference>
<keyword evidence="3" id="KW-1185">Reference proteome</keyword>
<gene>
    <name evidence="2" type="ORF">C1O25_11785</name>
</gene>
<dbReference type="Pfam" id="PF08722">
    <property type="entry name" value="Tn7_TnsA-like_N"/>
    <property type="match status" value="1"/>
</dbReference>
<organism evidence="2 3">
    <name type="scientific">Vibrio diazotrophicus</name>
    <dbReference type="NCBI Taxonomy" id="685"/>
    <lineage>
        <taxon>Bacteria</taxon>
        <taxon>Pseudomonadati</taxon>
        <taxon>Pseudomonadota</taxon>
        <taxon>Gammaproteobacteria</taxon>
        <taxon>Vibrionales</taxon>
        <taxon>Vibrionaceae</taxon>
        <taxon>Vibrio</taxon>
    </lineage>
</organism>
<evidence type="ECO:0000313" key="3">
    <source>
        <dbReference type="Proteomes" id="UP000236547"/>
    </source>
</evidence>
<keyword evidence="2" id="KW-0255">Endonuclease</keyword>
<keyword evidence="2" id="KW-0378">Hydrolase</keyword>
<protein>
    <submittedName>
        <fullName evidence="2">Endonuclease</fullName>
    </submittedName>
</protein>
<dbReference type="RefSeq" id="WP_102968649.1">
    <property type="nucleotide sequence ID" value="NZ_POSM01000015.1"/>
</dbReference>
<evidence type="ECO:0000313" key="2">
    <source>
        <dbReference type="EMBL" id="PNI00434.1"/>
    </source>
</evidence>
<dbReference type="GO" id="GO:0004519">
    <property type="term" value="F:endonuclease activity"/>
    <property type="evidence" value="ECO:0007669"/>
    <property type="project" value="UniProtKB-KW"/>
</dbReference>
<accession>A0ABX4W9D1</accession>
<dbReference type="Proteomes" id="UP000236547">
    <property type="component" value="Unassembled WGS sequence"/>
</dbReference>
<comment type="caution">
    <text evidence="2">The sequence shown here is derived from an EMBL/GenBank/DDBJ whole genome shotgun (WGS) entry which is preliminary data.</text>
</comment>
<keyword evidence="2" id="KW-0540">Nuclease</keyword>
<feature type="domain" description="TnsA endonuclease N-terminal" evidence="1">
    <location>
        <begin position="65"/>
        <end position="138"/>
    </location>
</feature>
<sequence>MPCQYNSFPEDITFALENAFHNPARKLTKSRGKNIHRYASVKMGKRVTVESALECDACYHFDFEKDIIRFCSQPIRYSYYYNDKWHTYVPDFLVQFDTGEYVLYEIKPDYKVSSPDFLDEWNAKQQAAEKLGLELELIGEKQIRGNKTLLKNLKLMYRYASRDRLTDTQSLVLNALRNNGSQPVQYLIQKVGIARNGIMPALCNLLSRNLLETDLDFPLSLQSEFELISYA</sequence>
<evidence type="ECO:0000259" key="1">
    <source>
        <dbReference type="Pfam" id="PF08722"/>
    </source>
</evidence>
<dbReference type="Gene3D" id="3.40.1350.10">
    <property type="match status" value="1"/>
</dbReference>
<proteinExistence type="predicted"/>